<evidence type="ECO:0008006" key="13">
    <source>
        <dbReference type="Google" id="ProtNLM"/>
    </source>
</evidence>
<dbReference type="GO" id="GO:0051028">
    <property type="term" value="P:mRNA transport"/>
    <property type="evidence" value="ECO:0007669"/>
    <property type="project" value="UniProtKB-KW"/>
</dbReference>
<reference evidence="11" key="1">
    <citation type="journal article" date="2021" name="Open Biol.">
        <title>Shared evolutionary footprints suggest mitochondrial oxidative damage underlies multiple complex I losses in fungi.</title>
        <authorList>
            <person name="Schikora-Tamarit M.A."/>
            <person name="Marcet-Houben M."/>
            <person name="Nosek J."/>
            <person name="Gabaldon T."/>
        </authorList>
    </citation>
    <scope>NUCLEOTIDE SEQUENCE</scope>
    <source>
        <strain evidence="11">CBS2887</strain>
    </source>
</reference>
<evidence type="ECO:0000256" key="4">
    <source>
        <dbReference type="ARBA" id="ARBA00022448"/>
    </source>
</evidence>
<evidence type="ECO:0000256" key="3">
    <source>
        <dbReference type="ARBA" id="ARBA00004620"/>
    </source>
</evidence>
<gene>
    <name evidence="11" type="ORF">WICPIJ_007100</name>
</gene>
<dbReference type="InterPro" id="IPR024882">
    <property type="entry name" value="NUP58/p45/49"/>
</dbReference>
<dbReference type="Pfam" id="PF13634">
    <property type="entry name" value="Nucleoporin_FG"/>
    <property type="match status" value="2"/>
</dbReference>
<keyword evidence="6" id="KW-0653">Protein transport</keyword>
<keyword evidence="9" id="KW-0539">Nucleus</keyword>
<feature type="compositionally biased region" description="Polar residues" evidence="10">
    <location>
        <begin position="32"/>
        <end position="54"/>
    </location>
</feature>
<dbReference type="PANTHER" id="PTHR13437:SF2">
    <property type="entry name" value="NUCLEOPORIN P58_P45"/>
    <property type="match status" value="1"/>
</dbReference>
<dbReference type="GO" id="GO:0008139">
    <property type="term" value="F:nuclear localization sequence binding"/>
    <property type="evidence" value="ECO:0007669"/>
    <property type="project" value="InterPro"/>
</dbReference>
<dbReference type="GO" id="GO:0044613">
    <property type="term" value="C:nuclear pore central transport channel"/>
    <property type="evidence" value="ECO:0007669"/>
    <property type="project" value="UniProtKB-ARBA"/>
</dbReference>
<feature type="compositionally biased region" description="Low complexity" evidence="10">
    <location>
        <begin position="229"/>
        <end position="242"/>
    </location>
</feature>
<evidence type="ECO:0000256" key="6">
    <source>
        <dbReference type="ARBA" id="ARBA00022927"/>
    </source>
</evidence>
<keyword evidence="8" id="KW-0906">Nuclear pore complex</keyword>
<feature type="region of interest" description="Disordered" evidence="10">
    <location>
        <begin position="17"/>
        <end position="148"/>
    </location>
</feature>
<evidence type="ECO:0000256" key="5">
    <source>
        <dbReference type="ARBA" id="ARBA00022816"/>
    </source>
</evidence>
<comment type="subcellular location">
    <subcellularLocation>
        <location evidence="1">Nucleus membrane</location>
        <topology evidence="1">Peripheral membrane protein</topology>
        <orientation evidence="1">Cytoplasmic side</orientation>
    </subcellularLocation>
    <subcellularLocation>
        <location evidence="3">Nucleus membrane</location>
        <topology evidence="3">Peripheral membrane protein</topology>
        <orientation evidence="3">Nucleoplasmic side</orientation>
    </subcellularLocation>
    <subcellularLocation>
        <location evidence="2">Nucleus</location>
        <location evidence="2">Nuclear pore complex</location>
    </subcellularLocation>
</comment>
<keyword evidence="7" id="KW-0811">Translocation</keyword>
<dbReference type="AlphaFoldDB" id="A0A9P8Q0U7"/>
<dbReference type="Proteomes" id="UP000774326">
    <property type="component" value="Unassembled WGS sequence"/>
</dbReference>
<dbReference type="InterPro" id="IPR025574">
    <property type="entry name" value="Nucleoporin_FG_rpt"/>
</dbReference>
<feature type="region of interest" description="Disordered" evidence="10">
    <location>
        <begin position="229"/>
        <end position="267"/>
    </location>
</feature>
<evidence type="ECO:0000256" key="8">
    <source>
        <dbReference type="ARBA" id="ARBA00023132"/>
    </source>
</evidence>
<name>A0A9P8Q0U7_WICPI</name>
<organism evidence="11 12">
    <name type="scientific">Wickerhamomyces pijperi</name>
    <name type="common">Yeast</name>
    <name type="synonym">Pichia pijperi</name>
    <dbReference type="NCBI Taxonomy" id="599730"/>
    <lineage>
        <taxon>Eukaryota</taxon>
        <taxon>Fungi</taxon>
        <taxon>Dikarya</taxon>
        <taxon>Ascomycota</taxon>
        <taxon>Saccharomycotina</taxon>
        <taxon>Saccharomycetes</taxon>
        <taxon>Phaffomycetales</taxon>
        <taxon>Wickerhamomycetaceae</taxon>
        <taxon>Wickerhamomyces</taxon>
    </lineage>
</organism>
<keyword evidence="4" id="KW-0813">Transport</keyword>
<accession>A0A9P8Q0U7</accession>
<proteinExistence type="predicted"/>
<evidence type="ECO:0000256" key="7">
    <source>
        <dbReference type="ARBA" id="ARBA00023010"/>
    </source>
</evidence>
<sequence length="474" mass="48727">MFGSGFGRSASATGNMFGGASNNNNNTASSNPFGSTTNTSNPSPFGTSTTQSTGGLFGSTAAPAQQQQQTASTGFGGFGSNNNNTGATGSGLFGSNNTPQVQPTAFAGAGATAGTTSGLFGNKPATTPATSGGLFGQPATSGGLFGNNSTATNTGATGGLFGSKPAASATGGLFGGGGGAAASTAAAAPTGGLFGAKPAATGGLFGNTSTAPSTTTGGLFGAKPASTGGLFGSSTTTPAPTGGLFGSNTQQSTLGGSGSLFNANSNNNNSLMMQQQQQQQQQQLLITPLTTIAEFPEQYRREIEQLDAYIQSQVQIAEQLKTEQDEHKEIIESIPRDIEYITNKYSHTNQALANDIRALQEIKVVTDEALRDSENFFVLLQRLLTSGSKISSIEIDTYFNRKVEFYKSKINEYTGILAEIDSAIEGIERDSISDVNGMSLVVSTLKEEFKLFMELANTIADLHQKVRLLQESGK</sequence>
<feature type="compositionally biased region" description="Low complexity" evidence="10">
    <location>
        <begin position="104"/>
        <end position="121"/>
    </location>
</feature>
<evidence type="ECO:0000313" key="11">
    <source>
        <dbReference type="EMBL" id="KAH3681938.1"/>
    </source>
</evidence>
<feature type="compositionally biased region" description="Low complexity" evidence="10">
    <location>
        <begin position="58"/>
        <end position="73"/>
    </location>
</feature>
<feature type="compositionally biased region" description="Low complexity" evidence="10">
    <location>
        <begin position="20"/>
        <end position="31"/>
    </location>
</feature>
<keyword evidence="12" id="KW-1185">Reference proteome</keyword>
<evidence type="ECO:0000256" key="2">
    <source>
        <dbReference type="ARBA" id="ARBA00004567"/>
    </source>
</evidence>
<evidence type="ECO:0000256" key="9">
    <source>
        <dbReference type="ARBA" id="ARBA00023242"/>
    </source>
</evidence>
<protein>
    <recommendedName>
        <fullName evidence="13">Nucleoporin Nup54 alpha-helical domain-containing protein</fullName>
    </recommendedName>
</protein>
<evidence type="ECO:0000256" key="10">
    <source>
        <dbReference type="SAM" id="MobiDB-lite"/>
    </source>
</evidence>
<evidence type="ECO:0000256" key="1">
    <source>
        <dbReference type="ARBA" id="ARBA00004335"/>
    </source>
</evidence>
<keyword evidence="5" id="KW-0509">mRNA transport</keyword>
<dbReference type="GO" id="GO:0017056">
    <property type="term" value="F:structural constituent of nuclear pore"/>
    <property type="evidence" value="ECO:0007669"/>
    <property type="project" value="InterPro"/>
</dbReference>
<reference evidence="11" key="2">
    <citation type="submission" date="2021-01" db="EMBL/GenBank/DDBJ databases">
        <authorList>
            <person name="Schikora-Tamarit M.A."/>
        </authorList>
    </citation>
    <scope>NUCLEOTIDE SEQUENCE</scope>
    <source>
        <strain evidence="11">CBS2887</strain>
    </source>
</reference>
<dbReference type="EMBL" id="JAEUBG010004152">
    <property type="protein sequence ID" value="KAH3681938.1"/>
    <property type="molecule type" value="Genomic_DNA"/>
</dbReference>
<dbReference type="OrthoDB" id="2538017at2759"/>
<dbReference type="GO" id="GO:0031965">
    <property type="term" value="C:nuclear membrane"/>
    <property type="evidence" value="ECO:0007669"/>
    <property type="project" value="UniProtKB-SubCell"/>
</dbReference>
<dbReference type="GO" id="GO:0006606">
    <property type="term" value="P:protein import into nucleus"/>
    <property type="evidence" value="ECO:0007669"/>
    <property type="project" value="UniProtKB-ARBA"/>
</dbReference>
<comment type="caution">
    <text evidence="11">The sequence shown here is derived from an EMBL/GenBank/DDBJ whole genome shotgun (WGS) entry which is preliminary data.</text>
</comment>
<dbReference type="PANTHER" id="PTHR13437">
    <property type="entry name" value="NUCLEOPORIN P58/P45 NUCLEOPORIN-LIKE PROTEIN 1"/>
    <property type="match status" value="1"/>
</dbReference>
<feature type="compositionally biased region" description="Polar residues" evidence="10">
    <location>
        <begin position="93"/>
        <end position="103"/>
    </location>
</feature>
<evidence type="ECO:0000313" key="12">
    <source>
        <dbReference type="Proteomes" id="UP000774326"/>
    </source>
</evidence>